<feature type="domain" description="PIN" evidence="1">
    <location>
        <begin position="8"/>
        <end position="98"/>
    </location>
</feature>
<reference evidence="2 3" key="1">
    <citation type="journal article" date="2016" name="Nat. Commun.">
        <title>Thousands of microbial genomes shed light on interconnected biogeochemical processes in an aquifer system.</title>
        <authorList>
            <person name="Anantharaman K."/>
            <person name="Brown C.T."/>
            <person name="Hug L.A."/>
            <person name="Sharon I."/>
            <person name="Castelle C.J."/>
            <person name="Probst A.J."/>
            <person name="Thomas B.C."/>
            <person name="Singh A."/>
            <person name="Wilkins M.J."/>
            <person name="Karaoz U."/>
            <person name="Brodie E.L."/>
            <person name="Williams K.H."/>
            <person name="Hubbard S.S."/>
            <person name="Banfield J.F."/>
        </authorList>
    </citation>
    <scope>NUCLEOTIDE SEQUENCE [LARGE SCALE GENOMIC DNA]</scope>
</reference>
<dbReference type="AlphaFoldDB" id="A0A1F7RVQ9"/>
<dbReference type="EMBL" id="MGDF01000083">
    <property type="protein sequence ID" value="OGL45659.1"/>
    <property type="molecule type" value="Genomic_DNA"/>
</dbReference>
<evidence type="ECO:0000313" key="2">
    <source>
        <dbReference type="EMBL" id="OGL45659.1"/>
    </source>
</evidence>
<feature type="non-terminal residue" evidence="2">
    <location>
        <position position="1"/>
    </location>
</feature>
<proteinExistence type="predicted"/>
<evidence type="ECO:0000313" key="3">
    <source>
        <dbReference type="Proteomes" id="UP000178435"/>
    </source>
</evidence>
<organism evidence="2 3">
    <name type="scientific">Candidatus Schekmanbacteria bacterium RBG_16_38_11</name>
    <dbReference type="NCBI Taxonomy" id="1817880"/>
    <lineage>
        <taxon>Bacteria</taxon>
        <taxon>Candidatus Schekmaniibacteriota</taxon>
    </lineage>
</organism>
<dbReference type="InterPro" id="IPR029060">
    <property type="entry name" value="PIN-like_dom_sf"/>
</dbReference>
<protein>
    <recommendedName>
        <fullName evidence="1">PIN domain-containing protein</fullName>
    </recommendedName>
</protein>
<name>A0A1F7RVQ9_9BACT</name>
<dbReference type="Gene3D" id="3.40.50.1010">
    <property type="entry name" value="5'-nuclease"/>
    <property type="match status" value="1"/>
</dbReference>
<dbReference type="Proteomes" id="UP000178435">
    <property type="component" value="Unassembled WGS sequence"/>
</dbReference>
<dbReference type="InterPro" id="IPR002716">
    <property type="entry name" value="PIN_dom"/>
</dbReference>
<gene>
    <name evidence="2" type="ORF">A2149_06900</name>
</gene>
<dbReference type="Pfam" id="PF01850">
    <property type="entry name" value="PIN"/>
    <property type="match status" value="1"/>
</dbReference>
<dbReference type="SUPFAM" id="SSF88723">
    <property type="entry name" value="PIN domain-like"/>
    <property type="match status" value="1"/>
</dbReference>
<sequence>DKVKDGSTKAVILESVVAECIYVLMKIYQVPRDRVVGSLVDILHYKGIANDDRKELVCALTLFADHGIDIVDCILCAKARSSDACLFSFDEELNKIAKHA</sequence>
<accession>A0A1F7RVQ9</accession>
<evidence type="ECO:0000259" key="1">
    <source>
        <dbReference type="Pfam" id="PF01850"/>
    </source>
</evidence>
<comment type="caution">
    <text evidence="2">The sequence shown here is derived from an EMBL/GenBank/DDBJ whole genome shotgun (WGS) entry which is preliminary data.</text>
</comment>